<name>A0A6M8T6C7_GLAPU</name>
<dbReference type="PROSITE" id="PS51257">
    <property type="entry name" value="PROKAR_LIPOPROTEIN"/>
    <property type="match status" value="1"/>
</dbReference>
<accession>A0A6M8T6C7</accession>
<evidence type="ECO:0000313" key="1">
    <source>
        <dbReference type="EMBL" id="MDD2168704.1"/>
    </source>
</evidence>
<gene>
    <name evidence="1" type="ORF">N5925_09005</name>
</gene>
<evidence type="ECO:0000313" key="2">
    <source>
        <dbReference type="Proteomes" id="UP001148834"/>
    </source>
</evidence>
<dbReference type="RefSeq" id="WP_021111882.1">
    <property type="nucleotide sequence ID" value="NZ_CP054198.1"/>
</dbReference>
<protein>
    <submittedName>
        <fullName evidence="1">Uncharacterized protein</fullName>
    </submittedName>
</protein>
<dbReference type="EMBL" id="JAODIR010000052">
    <property type="protein sequence ID" value="MDD2168704.1"/>
    <property type="molecule type" value="Genomic_DNA"/>
</dbReference>
<sequence length="169" mass="18286">MKKQLFILGLFSAFALTACSSTTGESSLKPSDTSYNGYSLKSKTEIADTELKAAFENALSSKLASYGYKTGDELSFVYDIKAFQRGNRFGRWWFGPLNGMNPDPKTNKNLANAEIQVNVMTVKGKSLGSVNANSKLYAGFFGGDALNSIENAAEEIATKIHESGILKAQ</sequence>
<comment type="caution">
    <text evidence="1">The sequence shown here is derived from an EMBL/GenBank/DDBJ whole genome shotgun (WGS) entry which is preliminary data.</text>
</comment>
<reference evidence="1" key="1">
    <citation type="submission" date="2022-09" db="EMBL/GenBank/DDBJ databases">
        <title>Molecular characterization of Glaesserella parasuis strains circulating in commercial swine farms using whole-genome sequencing.</title>
        <authorList>
            <person name="Mugabi R."/>
            <person name="Clavijo M."/>
            <person name="Li G."/>
        </authorList>
    </citation>
    <scope>NUCLEOTIDE SEQUENCE</scope>
    <source>
        <strain evidence="1">0435-53</strain>
    </source>
</reference>
<dbReference type="AlphaFoldDB" id="A0A6M8T6C7"/>
<dbReference type="Proteomes" id="UP001148834">
    <property type="component" value="Unassembled WGS sequence"/>
</dbReference>
<proteinExistence type="predicted"/>
<organism evidence="1 2">
    <name type="scientific">Glaesserella parasuis</name>
    <name type="common">Haemophilus parasuis</name>
    <dbReference type="NCBI Taxonomy" id="738"/>
    <lineage>
        <taxon>Bacteria</taxon>
        <taxon>Pseudomonadati</taxon>
        <taxon>Pseudomonadota</taxon>
        <taxon>Gammaproteobacteria</taxon>
        <taxon>Pasteurellales</taxon>
        <taxon>Pasteurellaceae</taxon>
        <taxon>Glaesserella</taxon>
    </lineage>
</organism>